<organism evidence="2 3">
    <name type="scientific">Amycolatopsis viridis</name>
    <dbReference type="NCBI Taxonomy" id="185678"/>
    <lineage>
        <taxon>Bacteria</taxon>
        <taxon>Bacillati</taxon>
        <taxon>Actinomycetota</taxon>
        <taxon>Actinomycetes</taxon>
        <taxon>Pseudonocardiales</taxon>
        <taxon>Pseudonocardiaceae</taxon>
        <taxon>Amycolatopsis</taxon>
    </lineage>
</organism>
<sequence>MELLLLSPDVLDELDEEVDFDDDDDDDEDDDRESVR</sequence>
<proteinExistence type="predicted"/>
<evidence type="ECO:0000313" key="3">
    <source>
        <dbReference type="Proteomes" id="UP000754495"/>
    </source>
</evidence>
<protein>
    <submittedName>
        <fullName evidence="2">Uncharacterized protein</fullName>
    </submittedName>
</protein>
<feature type="compositionally biased region" description="Acidic residues" evidence="1">
    <location>
        <begin position="10"/>
        <end position="36"/>
    </location>
</feature>
<accession>A0ABX0SN96</accession>
<comment type="caution">
    <text evidence="2">The sequence shown here is derived from an EMBL/GenBank/DDBJ whole genome shotgun (WGS) entry which is preliminary data.</text>
</comment>
<reference evidence="2 3" key="1">
    <citation type="submission" date="2020-03" db="EMBL/GenBank/DDBJ databases">
        <title>Sequencing the genomes of 1000 actinobacteria strains.</title>
        <authorList>
            <person name="Klenk H.-P."/>
        </authorList>
    </citation>
    <scope>NUCLEOTIDE SEQUENCE [LARGE SCALE GENOMIC DNA]</scope>
    <source>
        <strain evidence="2 3">DSM 45668</strain>
    </source>
</reference>
<gene>
    <name evidence="2" type="ORF">FHX46_000968</name>
</gene>
<keyword evidence="3" id="KW-1185">Reference proteome</keyword>
<dbReference type="Proteomes" id="UP000754495">
    <property type="component" value="Unassembled WGS sequence"/>
</dbReference>
<dbReference type="EMBL" id="JAANOU010000001">
    <property type="protein sequence ID" value="NIH78438.1"/>
    <property type="molecule type" value="Genomic_DNA"/>
</dbReference>
<evidence type="ECO:0000256" key="1">
    <source>
        <dbReference type="SAM" id="MobiDB-lite"/>
    </source>
</evidence>
<name>A0ABX0SN96_9PSEU</name>
<feature type="region of interest" description="Disordered" evidence="1">
    <location>
        <begin position="1"/>
        <end position="36"/>
    </location>
</feature>
<evidence type="ECO:0000313" key="2">
    <source>
        <dbReference type="EMBL" id="NIH78438.1"/>
    </source>
</evidence>